<accession>A0A833R6F2</accession>
<evidence type="ECO:0000256" key="6">
    <source>
        <dbReference type="ARBA" id="ARBA00038411"/>
    </source>
</evidence>
<comment type="subcellular location">
    <subcellularLocation>
        <location evidence="1">Cytoplasm</location>
        <location evidence="1">Cytoskeleton</location>
        <location evidence="1">Cilium basal body</location>
    </subcellularLocation>
</comment>
<evidence type="ECO:0000256" key="1">
    <source>
        <dbReference type="ARBA" id="ARBA00004120"/>
    </source>
</evidence>
<evidence type="ECO:0000313" key="9">
    <source>
        <dbReference type="Proteomes" id="UP000655588"/>
    </source>
</evidence>
<sequence length="175" mass="20154">MAELHIIGRISSAKDFKQPRLLCKWSFHAGSGWKILDGCEEGQTQESCDLYTNEPVWDHPIDLYYTTQTLQNSPKLLLQIFHRDAHGRILFGSYGVCNIPLSPGLHFIKCHTWKPIGNWKDRLRDKFLGITLQLKSPSVLVNSLDRFELLTESMGTVKIELHILARNFEKYGCHM</sequence>
<dbReference type="AlphaFoldDB" id="A0A833R6F2"/>
<dbReference type="Pfam" id="PF07162">
    <property type="entry name" value="B9-C2"/>
    <property type="match status" value="1"/>
</dbReference>
<evidence type="ECO:0000256" key="4">
    <source>
        <dbReference type="ARBA" id="ARBA00023212"/>
    </source>
</evidence>
<organism evidence="8 9">
    <name type="scientific">Frieseomelitta varia</name>
    <dbReference type="NCBI Taxonomy" id="561572"/>
    <lineage>
        <taxon>Eukaryota</taxon>
        <taxon>Metazoa</taxon>
        <taxon>Ecdysozoa</taxon>
        <taxon>Arthropoda</taxon>
        <taxon>Hexapoda</taxon>
        <taxon>Insecta</taxon>
        <taxon>Pterygota</taxon>
        <taxon>Neoptera</taxon>
        <taxon>Endopterygota</taxon>
        <taxon>Hymenoptera</taxon>
        <taxon>Apocrita</taxon>
        <taxon>Aculeata</taxon>
        <taxon>Apoidea</taxon>
        <taxon>Anthophila</taxon>
        <taxon>Apidae</taxon>
        <taxon>Frieseomelitta</taxon>
    </lineage>
</organism>
<comment type="similarity">
    <text evidence="6">Belongs to the B9D family.</text>
</comment>
<dbReference type="GO" id="GO:0060271">
    <property type="term" value="P:cilium assembly"/>
    <property type="evidence" value="ECO:0007669"/>
    <property type="project" value="TreeGrafter"/>
</dbReference>
<reference evidence="8" key="1">
    <citation type="submission" date="2019-11" db="EMBL/GenBank/DDBJ databases">
        <title>The nuclear and mitochondrial genomes of Frieseomelitta varia - a highly eusocial stingless bee (Meliponini) with a permanently sterile worker caste.</title>
        <authorList>
            <person name="Freitas F.C.P."/>
            <person name="Lourenco A.P."/>
            <person name="Nunes F.M.F."/>
            <person name="Paschoal A.R."/>
            <person name="Abreu F.C.P."/>
            <person name="Barbin F.O."/>
            <person name="Bataglia L."/>
            <person name="Cardoso-Junior C.A.M."/>
            <person name="Cervoni M.S."/>
            <person name="Silva S.R."/>
            <person name="Dalarmi F."/>
            <person name="Del Lama M.A."/>
            <person name="Depintor T.S."/>
            <person name="Ferreira K.M."/>
            <person name="Goria P.S."/>
            <person name="Jaskot M.C."/>
            <person name="Lago D.C."/>
            <person name="Luna-Lucena D."/>
            <person name="Moda L.M."/>
            <person name="Nascimento L."/>
            <person name="Pedrino M."/>
            <person name="Rabico F.O."/>
            <person name="Sanches F.C."/>
            <person name="Santos D.E."/>
            <person name="Santos C.G."/>
            <person name="Vieira J."/>
            <person name="Lopes T.F."/>
            <person name="Barchuk A.R."/>
            <person name="Hartfelder K."/>
            <person name="Simoes Z.L.P."/>
            <person name="Bitondi M.M.G."/>
            <person name="Pinheiro D.G."/>
        </authorList>
    </citation>
    <scope>NUCLEOTIDE SEQUENCE</scope>
    <source>
        <strain evidence="8">USP_RPSP 00005682</strain>
        <tissue evidence="8">Whole individual</tissue>
    </source>
</reference>
<evidence type="ECO:0000313" key="8">
    <source>
        <dbReference type="EMBL" id="KAF3422014.1"/>
    </source>
</evidence>
<dbReference type="InterPro" id="IPR010796">
    <property type="entry name" value="C2_B9-type_dom"/>
</dbReference>
<evidence type="ECO:0000256" key="3">
    <source>
        <dbReference type="ARBA" id="ARBA00022794"/>
    </source>
</evidence>
<dbReference type="PANTHER" id="PTHR12968">
    <property type="entry name" value="B9 DOMAIN-CONTAINING"/>
    <property type="match status" value="1"/>
</dbReference>
<keyword evidence="4" id="KW-0206">Cytoskeleton</keyword>
<keyword evidence="2" id="KW-0963">Cytoplasm</keyword>
<evidence type="ECO:0000256" key="7">
    <source>
        <dbReference type="ARBA" id="ARBA00039272"/>
    </source>
</evidence>
<dbReference type="EMBL" id="WNWW01000790">
    <property type="protein sequence ID" value="KAF3422014.1"/>
    <property type="molecule type" value="Genomic_DNA"/>
</dbReference>
<name>A0A833R6F2_9HYME</name>
<keyword evidence="5" id="KW-0966">Cell projection</keyword>
<comment type="caution">
    <text evidence="8">The sequence shown here is derived from an EMBL/GenBank/DDBJ whole genome shotgun (WGS) entry which is preliminary data.</text>
</comment>
<dbReference type="GO" id="GO:0036038">
    <property type="term" value="C:MKS complex"/>
    <property type="evidence" value="ECO:0007669"/>
    <property type="project" value="TreeGrafter"/>
</dbReference>
<protein>
    <recommendedName>
        <fullName evidence="7">B9 domain-containing protein 2</fullName>
    </recommendedName>
</protein>
<keyword evidence="3" id="KW-0970">Cilium biogenesis/degradation</keyword>
<keyword evidence="9" id="KW-1185">Reference proteome</keyword>
<evidence type="ECO:0000256" key="5">
    <source>
        <dbReference type="ARBA" id="ARBA00023273"/>
    </source>
</evidence>
<dbReference type="Proteomes" id="UP000655588">
    <property type="component" value="Unassembled WGS sequence"/>
</dbReference>
<dbReference type="PROSITE" id="PS51381">
    <property type="entry name" value="C2_B9"/>
    <property type="match status" value="1"/>
</dbReference>
<gene>
    <name evidence="8" type="ORF">E2986_12041</name>
</gene>
<evidence type="ECO:0000256" key="2">
    <source>
        <dbReference type="ARBA" id="ARBA00022490"/>
    </source>
</evidence>
<dbReference type="PANTHER" id="PTHR12968:SF2">
    <property type="entry name" value="B9 DOMAIN-CONTAINING PROTEIN 2"/>
    <property type="match status" value="1"/>
</dbReference>
<proteinExistence type="inferred from homology"/>